<protein>
    <submittedName>
        <fullName evidence="1">Uncharacterized protein</fullName>
    </submittedName>
</protein>
<reference evidence="1" key="1">
    <citation type="submission" date="2023-05" db="EMBL/GenBank/DDBJ databases">
        <title>Nepenthes gracilis genome sequencing.</title>
        <authorList>
            <person name="Fukushima K."/>
        </authorList>
    </citation>
    <scope>NUCLEOTIDE SEQUENCE</scope>
    <source>
        <strain evidence="1">SING2019-196</strain>
    </source>
</reference>
<gene>
    <name evidence="1" type="ORF">Nepgr_017804</name>
</gene>
<organism evidence="1 2">
    <name type="scientific">Nepenthes gracilis</name>
    <name type="common">Slender pitcher plant</name>
    <dbReference type="NCBI Taxonomy" id="150966"/>
    <lineage>
        <taxon>Eukaryota</taxon>
        <taxon>Viridiplantae</taxon>
        <taxon>Streptophyta</taxon>
        <taxon>Embryophyta</taxon>
        <taxon>Tracheophyta</taxon>
        <taxon>Spermatophyta</taxon>
        <taxon>Magnoliopsida</taxon>
        <taxon>eudicotyledons</taxon>
        <taxon>Gunneridae</taxon>
        <taxon>Pentapetalae</taxon>
        <taxon>Caryophyllales</taxon>
        <taxon>Nepenthaceae</taxon>
        <taxon>Nepenthes</taxon>
    </lineage>
</organism>
<accession>A0AAD3SQ27</accession>
<dbReference type="AlphaFoldDB" id="A0AAD3SQ27"/>
<dbReference type="EMBL" id="BSYO01000016">
    <property type="protein sequence ID" value="GMH15963.1"/>
    <property type="molecule type" value="Genomic_DNA"/>
</dbReference>
<dbReference type="PANTHER" id="PTHR35110:SF1">
    <property type="entry name" value="EXPRESSED PROTEIN"/>
    <property type="match status" value="1"/>
</dbReference>
<comment type="caution">
    <text evidence="1">The sequence shown here is derived from an EMBL/GenBank/DDBJ whole genome shotgun (WGS) entry which is preliminary data.</text>
</comment>
<sequence>MWSGWYNGGGKLRMFARDFSRKCAPNLRKINPKVPPQEAYSIAQNLYGMIKQHGPLTVSNTWLHAKEAGVAGLNSKTHLKIMLKWMRGRKLLKQFCQLVGSNKKFLLCTLPEEAPPQSVLRSLQIEKPPAVVKKKKIR</sequence>
<dbReference type="PANTHER" id="PTHR35110">
    <property type="entry name" value="EXPRESSED PROTEIN"/>
    <property type="match status" value="1"/>
</dbReference>
<keyword evidence="2" id="KW-1185">Reference proteome</keyword>
<proteinExistence type="predicted"/>
<evidence type="ECO:0000313" key="1">
    <source>
        <dbReference type="EMBL" id="GMH15963.1"/>
    </source>
</evidence>
<dbReference type="Proteomes" id="UP001279734">
    <property type="component" value="Unassembled WGS sequence"/>
</dbReference>
<name>A0AAD3SQ27_NEPGR</name>
<evidence type="ECO:0000313" key="2">
    <source>
        <dbReference type="Proteomes" id="UP001279734"/>
    </source>
</evidence>